<dbReference type="InterPro" id="IPR013893">
    <property type="entry name" value="RNase_P_Rpp40"/>
</dbReference>
<dbReference type="PANTHER" id="PTHR15396">
    <property type="entry name" value="RIBONUCLEASE P PROTEIN SUBUNIT P40"/>
    <property type="match status" value="1"/>
</dbReference>
<dbReference type="GO" id="GO:0004526">
    <property type="term" value="F:ribonuclease P activity"/>
    <property type="evidence" value="ECO:0007669"/>
    <property type="project" value="TreeGrafter"/>
</dbReference>
<reference evidence="1 2" key="1">
    <citation type="submission" date="2024-03" db="EMBL/GenBank/DDBJ databases">
        <title>The Acrasis kona genome and developmental transcriptomes reveal deep origins of eukaryotic multicellular pathways.</title>
        <authorList>
            <person name="Sheikh S."/>
            <person name="Fu C.-J."/>
            <person name="Brown M.W."/>
            <person name="Baldauf S.L."/>
        </authorList>
    </citation>
    <scope>NUCLEOTIDE SEQUENCE [LARGE SCALE GENOMIC DNA]</scope>
    <source>
        <strain evidence="1 2">ATCC MYA-3509</strain>
    </source>
</reference>
<dbReference type="PANTHER" id="PTHR15396:SF1">
    <property type="entry name" value="RIBONUCLEASE P PROTEIN SUBUNIT P40"/>
    <property type="match status" value="1"/>
</dbReference>
<dbReference type="GO" id="GO:0001682">
    <property type="term" value="P:tRNA 5'-leader removal"/>
    <property type="evidence" value="ECO:0007669"/>
    <property type="project" value="InterPro"/>
</dbReference>
<dbReference type="Proteomes" id="UP001431209">
    <property type="component" value="Unassembled WGS sequence"/>
</dbReference>
<keyword evidence="2" id="KW-1185">Reference proteome</keyword>
<dbReference type="GO" id="GO:0000447">
    <property type="term" value="P:endonucleolytic cleavage in ITS1 to separate SSU-rRNA from 5.8S rRNA and LSU-rRNA from tricistronic rRNA transcript (SSU-rRNA, 5.8S rRNA, LSU-rRNA)"/>
    <property type="evidence" value="ECO:0007669"/>
    <property type="project" value="TreeGrafter"/>
</dbReference>
<protein>
    <submittedName>
        <fullName evidence="1">Ribonuclease P protein subunit RPP40</fullName>
    </submittedName>
</protein>
<sequence>MQNFGYGVEPPKSHIDVVMSSFDNPKSSHMKTIYSHPFNMNVNVYIPDVNGEDEDRIADFFIKMNKEVKKQIYYICDAEPTKLVEACQTLLKQRNIRIYAHSVCTNNENANVMCIYPSLKVADKHDLVMKVNKDTYQELGLEGQLTGHNKHDTSRVIKKTLPMKPPSIKNPDVGEYARLMWAFGRAANIKFLICAYDVSTGNYIELDDYFKGSFKVLGSGQSVDVDTFENVTLPSVLSNHVLDGLDEQDKWYQVENVVHWLGMVSSGMFQNKDVTKGFFRTVLDCEESCHSLHIATFRGFLSPHLLQMICEETRNNISEGQWCAVIASGAEDSPMAFGLTHGHGMSAENDLALVMFKRATNPYWMYKCMGSQEQTK</sequence>
<gene>
    <name evidence="1" type="ORF">AKO1_002903</name>
</gene>
<dbReference type="GO" id="GO:0000172">
    <property type="term" value="C:ribonuclease MRP complex"/>
    <property type="evidence" value="ECO:0007669"/>
    <property type="project" value="TreeGrafter"/>
</dbReference>
<accession>A0AAW2Z7Z0</accession>
<organism evidence="1 2">
    <name type="scientific">Acrasis kona</name>
    <dbReference type="NCBI Taxonomy" id="1008807"/>
    <lineage>
        <taxon>Eukaryota</taxon>
        <taxon>Discoba</taxon>
        <taxon>Heterolobosea</taxon>
        <taxon>Tetramitia</taxon>
        <taxon>Eutetramitia</taxon>
        <taxon>Acrasidae</taxon>
        <taxon>Acrasis</taxon>
    </lineage>
</organism>
<evidence type="ECO:0000313" key="1">
    <source>
        <dbReference type="EMBL" id="KAL0485337.1"/>
    </source>
</evidence>
<comment type="caution">
    <text evidence="1">The sequence shown here is derived from an EMBL/GenBank/DDBJ whole genome shotgun (WGS) entry which is preliminary data.</text>
</comment>
<dbReference type="Pfam" id="PF08584">
    <property type="entry name" value="Ribonuc_P_40"/>
    <property type="match status" value="1"/>
</dbReference>
<proteinExistence type="predicted"/>
<dbReference type="AlphaFoldDB" id="A0AAW2Z7Z0"/>
<name>A0AAW2Z7Z0_9EUKA</name>
<dbReference type="EMBL" id="JAOPGA020001125">
    <property type="protein sequence ID" value="KAL0485337.1"/>
    <property type="molecule type" value="Genomic_DNA"/>
</dbReference>
<evidence type="ECO:0000313" key="2">
    <source>
        <dbReference type="Proteomes" id="UP001431209"/>
    </source>
</evidence>
<dbReference type="GO" id="GO:0030681">
    <property type="term" value="C:multimeric ribonuclease P complex"/>
    <property type="evidence" value="ECO:0007669"/>
    <property type="project" value="TreeGrafter"/>
</dbReference>
<dbReference type="GO" id="GO:0000171">
    <property type="term" value="F:ribonuclease MRP activity"/>
    <property type="evidence" value="ECO:0007669"/>
    <property type="project" value="TreeGrafter"/>
</dbReference>